<dbReference type="PANTHER" id="PTHR43775:SF51">
    <property type="entry name" value="INACTIVE PHENOLPHTHIOCEROL SYNTHESIS POLYKETIDE SYNTHASE TYPE I PKS1-RELATED"/>
    <property type="match status" value="1"/>
</dbReference>
<keyword evidence="7" id="KW-1185">Reference proteome</keyword>
<comment type="caution">
    <text evidence="6">The sequence shown here is derived from an EMBL/GenBank/DDBJ whole genome shotgun (WGS) entry which is preliminary data.</text>
</comment>
<accession>A0ABR5IVY5</accession>
<dbReference type="SMART" id="SM00822">
    <property type="entry name" value="PKS_KR"/>
    <property type="match status" value="1"/>
</dbReference>
<dbReference type="Gene3D" id="1.10.1200.10">
    <property type="entry name" value="ACP-like"/>
    <property type="match status" value="1"/>
</dbReference>
<dbReference type="InterPro" id="IPR050091">
    <property type="entry name" value="PKS_NRPS_Biosynth_Enz"/>
</dbReference>
<protein>
    <recommendedName>
        <fullName evidence="5">Carrier domain-containing protein</fullName>
    </recommendedName>
</protein>
<evidence type="ECO:0000256" key="3">
    <source>
        <dbReference type="ARBA" id="ARBA00022679"/>
    </source>
</evidence>
<evidence type="ECO:0000256" key="4">
    <source>
        <dbReference type="ARBA" id="ARBA00023268"/>
    </source>
</evidence>
<name>A0ABR5IVY5_9ACTN</name>
<evidence type="ECO:0000313" key="7">
    <source>
        <dbReference type="Proteomes" id="UP000037020"/>
    </source>
</evidence>
<dbReference type="InterPro" id="IPR036291">
    <property type="entry name" value="NAD(P)-bd_dom_sf"/>
</dbReference>
<dbReference type="InterPro" id="IPR006162">
    <property type="entry name" value="Ppantetheine_attach_site"/>
</dbReference>
<dbReference type="SMART" id="SM00823">
    <property type="entry name" value="PKS_PP"/>
    <property type="match status" value="1"/>
</dbReference>
<dbReference type="SUPFAM" id="SSF47336">
    <property type="entry name" value="ACP-like"/>
    <property type="match status" value="1"/>
</dbReference>
<dbReference type="Pfam" id="PF00550">
    <property type="entry name" value="PP-binding"/>
    <property type="match status" value="1"/>
</dbReference>
<dbReference type="SMART" id="SM01294">
    <property type="entry name" value="PKS_PP_betabranch"/>
    <property type="match status" value="1"/>
</dbReference>
<evidence type="ECO:0000256" key="2">
    <source>
        <dbReference type="ARBA" id="ARBA00022553"/>
    </source>
</evidence>
<dbReference type="InterPro" id="IPR013968">
    <property type="entry name" value="PKS_KR"/>
</dbReference>
<keyword evidence="3" id="KW-0808">Transferase</keyword>
<dbReference type="InterPro" id="IPR009081">
    <property type="entry name" value="PP-bd_ACP"/>
</dbReference>
<dbReference type="Gene3D" id="3.40.50.720">
    <property type="entry name" value="NAD(P)-binding Rossmann-like Domain"/>
    <property type="match status" value="1"/>
</dbReference>
<dbReference type="InterPro" id="IPR036736">
    <property type="entry name" value="ACP-like_sf"/>
</dbReference>
<dbReference type="Proteomes" id="UP000037020">
    <property type="component" value="Unassembled WGS sequence"/>
</dbReference>
<feature type="domain" description="Carrier" evidence="5">
    <location>
        <begin position="563"/>
        <end position="638"/>
    </location>
</feature>
<feature type="non-terminal residue" evidence="6">
    <location>
        <position position="1"/>
    </location>
</feature>
<keyword evidence="1" id="KW-0596">Phosphopantetheine</keyword>
<evidence type="ECO:0000313" key="6">
    <source>
        <dbReference type="EMBL" id="KOG85121.1"/>
    </source>
</evidence>
<proteinExistence type="predicted"/>
<dbReference type="SUPFAM" id="SSF51735">
    <property type="entry name" value="NAD(P)-binding Rossmann-fold domains"/>
    <property type="match status" value="3"/>
</dbReference>
<feature type="non-terminal residue" evidence="6">
    <location>
        <position position="654"/>
    </location>
</feature>
<gene>
    <name evidence="6" type="ORF">ADK38_38450</name>
</gene>
<dbReference type="EMBL" id="LGUT01003622">
    <property type="protein sequence ID" value="KOG85121.1"/>
    <property type="molecule type" value="Genomic_DNA"/>
</dbReference>
<organism evidence="6 7">
    <name type="scientific">Streptomyces varsoviensis</name>
    <dbReference type="NCBI Taxonomy" id="67373"/>
    <lineage>
        <taxon>Bacteria</taxon>
        <taxon>Bacillati</taxon>
        <taxon>Actinomycetota</taxon>
        <taxon>Actinomycetes</taxon>
        <taxon>Kitasatosporales</taxon>
        <taxon>Streptomycetaceae</taxon>
        <taxon>Streptomyces</taxon>
    </lineage>
</organism>
<reference evidence="6 7" key="1">
    <citation type="submission" date="2015-07" db="EMBL/GenBank/DDBJ databases">
        <authorList>
            <person name="Ju K.-S."/>
            <person name="Doroghazi J.R."/>
            <person name="Metcalf W.W."/>
        </authorList>
    </citation>
    <scope>NUCLEOTIDE SEQUENCE [LARGE SCALE GENOMIC DNA]</scope>
    <source>
        <strain evidence="6 7">NRRL B-3589</strain>
    </source>
</reference>
<sequence length="654" mass="66780">DVYKRQLAVPPAPDLPGTWLLVVPEDGATGSAGPGCAGLALACEEALVRHGAEVSVLRVAAGTGRAELAGLLPADRSDVVGVLSLLAFADAEAHADAHADVEDGRSAFGSDAPSAPLAATLTLIQALGDRELNAPLWCVTSGAVAPVGPDAASAHVATAPEAPVLPDGSAVGPYEPALTDSAPTDSVPIDPVQAQIWGLGRVAALELPRLWGGLIDLTGALDGGELEDGALDGMCAVLGGADGEDQVAVRGARLFGRRLDRASVPARPAAEVWKPRGTVLITGGTGGLGAHVARKLAAEGAEHLVLLSRRGPRSPGAAELTAELSALGARSTVLACDVADRAALTRVLDGLRAEQETVRAVVHTAGLTSDTRIEHCTPDGVARETAAKTRGADHLDALFDSPSLDAFVLFSSISATWGSGGQAAYAAANAHLDALAAARCARGLAATSVAWGPWSGAGMAHGDVGRRLRRHGLVPMEPAAALDALQRALTYGESELVVADMDWQGFLPAFLSARDSALLRRLPDAAPAATAGPDAEGPAESGADAHDAWRRALAELPPDERGHRLRELVRAEAAEVLGHDSTGSIDADRPFRDAGFDSLTAVELRNRLIAVTGLALPLTTVFDHPTATALGDHLLAELTVAELTGGERDGAGLA</sequence>
<dbReference type="CDD" id="cd08952">
    <property type="entry name" value="KR_1_SDR_x"/>
    <property type="match status" value="1"/>
</dbReference>
<dbReference type="PANTHER" id="PTHR43775">
    <property type="entry name" value="FATTY ACID SYNTHASE"/>
    <property type="match status" value="1"/>
</dbReference>
<keyword evidence="2" id="KW-0597">Phosphoprotein</keyword>
<evidence type="ECO:0000256" key="1">
    <source>
        <dbReference type="ARBA" id="ARBA00022450"/>
    </source>
</evidence>
<keyword evidence="4" id="KW-0511">Multifunctional enzyme</keyword>
<dbReference type="PROSITE" id="PS00012">
    <property type="entry name" value="PHOSPHOPANTETHEINE"/>
    <property type="match status" value="1"/>
</dbReference>
<dbReference type="InterPro" id="IPR020806">
    <property type="entry name" value="PKS_PP-bd"/>
</dbReference>
<dbReference type="PROSITE" id="PS50075">
    <property type="entry name" value="CARRIER"/>
    <property type="match status" value="1"/>
</dbReference>
<evidence type="ECO:0000259" key="5">
    <source>
        <dbReference type="PROSITE" id="PS50075"/>
    </source>
</evidence>
<dbReference type="Pfam" id="PF08659">
    <property type="entry name" value="KR"/>
    <property type="match status" value="1"/>
</dbReference>
<dbReference type="InterPro" id="IPR057326">
    <property type="entry name" value="KR_dom"/>
</dbReference>